<dbReference type="Proteomes" id="UP000199494">
    <property type="component" value="Unassembled WGS sequence"/>
</dbReference>
<keyword evidence="2" id="KW-0223">Dioxygenase</keyword>
<proteinExistence type="inferred from homology"/>
<reference evidence="4 5" key="1">
    <citation type="submission" date="2016-10" db="EMBL/GenBank/DDBJ databases">
        <authorList>
            <person name="de Groot N.N."/>
        </authorList>
    </citation>
    <scope>NUCLEOTIDE SEQUENCE [LARGE SCALE GENOMIC DNA]</scope>
    <source>
        <strain evidence="4 5">CGMCC 4.5506</strain>
    </source>
</reference>
<dbReference type="STRING" id="530584.SAMN05421630_101814"/>
<accession>A0A222VNY5</accession>
<gene>
    <name evidence="4" type="ORF">SAMN05421630_101814</name>
</gene>
<protein>
    <submittedName>
        <fullName evidence="4">Aspartate beta-hydroxylase/beta-hydroxylase</fullName>
    </submittedName>
</protein>
<dbReference type="Pfam" id="PF05118">
    <property type="entry name" value="Asp_Arg_Hydrox"/>
    <property type="match status" value="1"/>
</dbReference>
<keyword evidence="5" id="KW-1185">Reference proteome</keyword>
<dbReference type="PANTHER" id="PTHR46332">
    <property type="entry name" value="ASPARTATE BETA-HYDROXYLASE DOMAIN-CONTAINING PROTEIN 2"/>
    <property type="match status" value="1"/>
</dbReference>
<evidence type="ECO:0000313" key="4">
    <source>
        <dbReference type="EMBL" id="SDC20728.1"/>
    </source>
</evidence>
<dbReference type="InterPro" id="IPR007803">
    <property type="entry name" value="Asp/Arg/Pro-Hydrxlase"/>
</dbReference>
<dbReference type="SUPFAM" id="SSF51197">
    <property type="entry name" value="Clavaminate synthase-like"/>
    <property type="match status" value="1"/>
</dbReference>
<dbReference type="RefSeq" id="WP_211323438.1">
    <property type="nucleotide sequence ID" value="NZ_CP016353.1"/>
</dbReference>
<dbReference type="KEGG" id="pmad:BAY61_12180"/>
<comment type="similarity">
    <text evidence="1">Belongs to the aspartyl/asparaginyl beta-hydroxylase family.</text>
</comment>
<dbReference type="InterPro" id="IPR027443">
    <property type="entry name" value="IPNS-like_sf"/>
</dbReference>
<dbReference type="EMBL" id="FMZE01000001">
    <property type="protein sequence ID" value="SDC20728.1"/>
    <property type="molecule type" value="Genomic_DNA"/>
</dbReference>
<evidence type="ECO:0000313" key="5">
    <source>
        <dbReference type="Proteomes" id="UP000199494"/>
    </source>
</evidence>
<evidence type="ECO:0000256" key="1">
    <source>
        <dbReference type="ARBA" id="ARBA00007730"/>
    </source>
</evidence>
<dbReference type="InterPro" id="IPR051821">
    <property type="entry name" value="Asp/Asn_beta-hydroxylase"/>
</dbReference>
<sequence length="237" mass="27167">MDTTSLKTRLNIWFQRTAGGDQRPVRFDIDRTYPTLRVLDHAYPAIRREALGVLEHRDEVPAYHDLDPDQADISASTPRQWRVFYLWAMGERAGVNARRCPETVAALDCIPNLFQAFFSVLEAGKSVPAHTGPYSGYLRYHLGLVVPGENPPRLRVRDWKHTWAEGQSVLFDDSWDHEVYNDSDEDRVILIADVLRPMPLPQHLANRTAAVMARHTYGKRVLRRVEQQRGATVNARV</sequence>
<name>A0A222VNY5_9PSEU</name>
<dbReference type="Gene3D" id="2.60.120.330">
    <property type="entry name" value="B-lactam Antibiotic, Isopenicillin N Synthase, Chain"/>
    <property type="match status" value="1"/>
</dbReference>
<keyword evidence="3" id="KW-0560">Oxidoreductase</keyword>
<dbReference type="PANTHER" id="PTHR46332:SF5">
    <property type="entry name" value="ASPARTATE BETA-HYDROXYLASE DOMAIN CONTAINING 2"/>
    <property type="match status" value="1"/>
</dbReference>
<dbReference type="AlphaFoldDB" id="A0A222VNY5"/>
<dbReference type="GO" id="GO:0051213">
    <property type="term" value="F:dioxygenase activity"/>
    <property type="evidence" value="ECO:0007669"/>
    <property type="project" value="UniProtKB-KW"/>
</dbReference>
<organism evidence="4 5">
    <name type="scientific">Prauserella marina</name>
    <dbReference type="NCBI Taxonomy" id="530584"/>
    <lineage>
        <taxon>Bacteria</taxon>
        <taxon>Bacillati</taxon>
        <taxon>Actinomycetota</taxon>
        <taxon>Actinomycetes</taxon>
        <taxon>Pseudonocardiales</taxon>
        <taxon>Pseudonocardiaceae</taxon>
        <taxon>Prauserella</taxon>
    </lineage>
</organism>
<evidence type="ECO:0000256" key="3">
    <source>
        <dbReference type="ARBA" id="ARBA00023002"/>
    </source>
</evidence>
<evidence type="ECO:0000256" key="2">
    <source>
        <dbReference type="ARBA" id="ARBA00022964"/>
    </source>
</evidence>